<dbReference type="Proteomes" id="UP001152795">
    <property type="component" value="Unassembled WGS sequence"/>
</dbReference>
<dbReference type="EMBL" id="CACRXK020026289">
    <property type="protein sequence ID" value="CAB4040106.1"/>
    <property type="molecule type" value="Genomic_DNA"/>
</dbReference>
<accession>A0A6S7K3V0</accession>
<evidence type="ECO:0000313" key="2">
    <source>
        <dbReference type="Proteomes" id="UP001152795"/>
    </source>
</evidence>
<comment type="caution">
    <text evidence="1">The sequence shown here is derived from an EMBL/GenBank/DDBJ whole genome shotgun (WGS) entry which is preliminary data.</text>
</comment>
<name>A0A6S7K3V0_PARCT</name>
<protein>
    <submittedName>
        <fullName evidence="1">Uncharacterized protein</fullName>
    </submittedName>
</protein>
<gene>
    <name evidence="1" type="ORF">PACLA_8A035478</name>
</gene>
<reference evidence="1" key="1">
    <citation type="submission" date="2020-04" db="EMBL/GenBank/DDBJ databases">
        <authorList>
            <person name="Alioto T."/>
            <person name="Alioto T."/>
            <person name="Gomez Garrido J."/>
        </authorList>
    </citation>
    <scope>NUCLEOTIDE SEQUENCE</scope>
    <source>
        <strain evidence="1">A484AB</strain>
    </source>
</reference>
<keyword evidence="2" id="KW-1185">Reference proteome</keyword>
<proteinExistence type="predicted"/>
<feature type="non-terminal residue" evidence="1">
    <location>
        <position position="1"/>
    </location>
</feature>
<sequence>IILGNATKRCKSKCPACPFVYANFWKPKNCPECNYEIGGSYIPKEKKRKKLHPDCAHVGRNVYSVKTSTRGDRCFVVADAENKLCNQKKCKRRRALIVASSTENIRNFSCEHIQMIDSSVQNCKVFYLTRQSIEKYSGDCNAKDLLKSLLPFLEGNEMPAVVNISEGVYAVYGPPSSVSPLGYAHLYDQENFYKCSVKNCKVATGSGRQQKISKVCIHQHVLFCVTKKEHIKSNSILEITGVETAKGASATGESSTISKPLTSCASVSRTSTVDMNMNRVLPYDIPNDILKQARKMDAATILALKE</sequence>
<feature type="non-terminal residue" evidence="1">
    <location>
        <position position="306"/>
    </location>
</feature>
<dbReference type="AlphaFoldDB" id="A0A6S7K3V0"/>
<organism evidence="1 2">
    <name type="scientific">Paramuricea clavata</name>
    <name type="common">Red gorgonian</name>
    <name type="synonym">Violescent sea-whip</name>
    <dbReference type="NCBI Taxonomy" id="317549"/>
    <lineage>
        <taxon>Eukaryota</taxon>
        <taxon>Metazoa</taxon>
        <taxon>Cnidaria</taxon>
        <taxon>Anthozoa</taxon>
        <taxon>Octocorallia</taxon>
        <taxon>Malacalcyonacea</taxon>
        <taxon>Plexauridae</taxon>
        <taxon>Paramuricea</taxon>
    </lineage>
</organism>
<evidence type="ECO:0000313" key="1">
    <source>
        <dbReference type="EMBL" id="CAB4040106.1"/>
    </source>
</evidence>
<dbReference type="OrthoDB" id="5988213at2759"/>